<keyword evidence="3" id="KW-1185">Reference proteome</keyword>
<dbReference type="Proteomes" id="UP000002899">
    <property type="component" value="Chromosome I"/>
</dbReference>
<dbReference type="Pfam" id="PF02033">
    <property type="entry name" value="RBFA"/>
    <property type="match status" value="1"/>
</dbReference>
<dbReference type="KEGG" id="bmic:BMR1_01G00512"/>
<protein>
    <recommendedName>
        <fullName evidence="4">Ribosome-binding factor A</fullName>
    </recommendedName>
</protein>
<dbReference type="GeneID" id="33043591"/>
<dbReference type="SUPFAM" id="SSF89919">
    <property type="entry name" value="Ribosome-binding factor A, RbfA"/>
    <property type="match status" value="1"/>
</dbReference>
<dbReference type="AlphaFoldDB" id="A0A1N6LWD6"/>
<name>A0A1N6LWD6_BABMR</name>
<dbReference type="InterPro" id="IPR000238">
    <property type="entry name" value="RbfA"/>
</dbReference>
<dbReference type="RefSeq" id="XP_021337288.1">
    <property type="nucleotide sequence ID" value="XM_021481492.1"/>
</dbReference>
<dbReference type="EMBL" id="FO082871">
    <property type="protein sequence ID" value="SIO73179.1"/>
    <property type="molecule type" value="Genomic_DNA"/>
</dbReference>
<reference evidence="2 3" key="1">
    <citation type="journal article" date="2012" name="Nucleic Acids Res.">
        <title>Sequencing of the smallest Apicomplexan genome from the human pathogen Babesia microti.</title>
        <authorList>
            <person name="Cornillot E."/>
            <person name="Hadj-Kaddour K."/>
            <person name="Dassouli A."/>
            <person name="Noel B."/>
            <person name="Ranwez V."/>
            <person name="Vacherie B."/>
            <person name="Augagneur Y."/>
            <person name="Bres V."/>
            <person name="Duclos A."/>
            <person name="Randazzo S."/>
            <person name="Carcy B."/>
            <person name="Debierre-Grockiego F."/>
            <person name="Delbecq S."/>
            <person name="Moubri-Menage K."/>
            <person name="Shams-Eldin H."/>
            <person name="Usmani-Brown S."/>
            <person name="Bringaud F."/>
            <person name="Wincker P."/>
            <person name="Vivares C.P."/>
            <person name="Schwarz R.T."/>
            <person name="Schetters T.P."/>
            <person name="Krause P.J."/>
            <person name="Gorenflot A."/>
            <person name="Berry V."/>
            <person name="Barbe V."/>
            <person name="Ben Mamoun C."/>
        </authorList>
    </citation>
    <scope>NUCLEOTIDE SEQUENCE [LARGE SCALE GENOMIC DNA]</scope>
    <source>
        <strain evidence="2 3">RI</strain>
    </source>
</reference>
<evidence type="ECO:0000313" key="3">
    <source>
        <dbReference type="Proteomes" id="UP000002899"/>
    </source>
</evidence>
<proteinExistence type="predicted"/>
<evidence type="ECO:0000256" key="1">
    <source>
        <dbReference type="SAM" id="MobiDB-lite"/>
    </source>
</evidence>
<gene>
    <name evidence="2" type="ORF">BMR1_01G00512</name>
</gene>
<dbReference type="InterPro" id="IPR015946">
    <property type="entry name" value="KH_dom-like_a/b"/>
</dbReference>
<sequence length="195" mass="22164">MSAVLNNISQTEEQIGNIGITKVHLSPDCTHARISVHIDGDHNSVQRSLAWLGRHSKTLRFQMGTKLNHRKRVPVIQFVHDKTTGFNLFDIRDMIKEATQNELNNANPKSDSVQENPIDFDEATNIATDTNGDNSNYPHDENENGETGKMDIDYPDLEDEDDKMDNMVNDEQLEEFLSDFDEKHVKAVLDSLKDI</sequence>
<dbReference type="Gene3D" id="3.30.300.20">
    <property type="match status" value="1"/>
</dbReference>
<evidence type="ECO:0000313" key="2">
    <source>
        <dbReference type="EMBL" id="SIO73179.1"/>
    </source>
</evidence>
<feature type="compositionally biased region" description="Basic and acidic residues" evidence="1">
    <location>
        <begin position="138"/>
        <end position="152"/>
    </location>
</feature>
<organism evidence="2 3">
    <name type="scientific">Babesia microti (strain RI)</name>
    <dbReference type="NCBI Taxonomy" id="1133968"/>
    <lineage>
        <taxon>Eukaryota</taxon>
        <taxon>Sar</taxon>
        <taxon>Alveolata</taxon>
        <taxon>Apicomplexa</taxon>
        <taxon>Aconoidasida</taxon>
        <taxon>Piroplasmida</taxon>
        <taxon>Babesiidae</taxon>
        <taxon>Babesia</taxon>
    </lineage>
</organism>
<dbReference type="GO" id="GO:0006364">
    <property type="term" value="P:rRNA processing"/>
    <property type="evidence" value="ECO:0007669"/>
    <property type="project" value="InterPro"/>
</dbReference>
<reference evidence="2 3" key="3">
    <citation type="journal article" date="2016" name="Sci. Rep.">
        <title>Genome-wide diversity and gene expression profiling of Babesia microti isolates identify polymorphic genes that mediate host-pathogen interactions.</title>
        <authorList>
            <person name="Silva J.C."/>
            <person name="Cornillot E."/>
            <person name="McCracken C."/>
            <person name="Usmani-Brown S."/>
            <person name="Dwivedi A."/>
            <person name="Ifeonu O.O."/>
            <person name="Crabtree J."/>
            <person name="Gotia H.T."/>
            <person name="Virji A.Z."/>
            <person name="Reynes C."/>
            <person name="Colinge J."/>
            <person name="Kumar V."/>
            <person name="Lawres L."/>
            <person name="Pazzi J.E."/>
            <person name="Pablo J.V."/>
            <person name="Hung C."/>
            <person name="Brancato J."/>
            <person name="Kumari P."/>
            <person name="Orvis J."/>
            <person name="Tretina K."/>
            <person name="Chibucos M."/>
            <person name="Ott S."/>
            <person name="Sadzewicz L."/>
            <person name="Sengamalay N."/>
            <person name="Shetty A.C."/>
            <person name="Su Q."/>
            <person name="Tallon L."/>
            <person name="Fraser C.M."/>
            <person name="Frutos R."/>
            <person name="Molina D.M."/>
            <person name="Krause P.J."/>
            <person name="Ben Mamoun C."/>
        </authorList>
    </citation>
    <scope>NUCLEOTIDE SEQUENCE [LARGE SCALE GENOMIC DNA]</scope>
    <source>
        <strain evidence="2 3">RI</strain>
    </source>
</reference>
<feature type="compositionally biased region" description="Acidic residues" evidence="1">
    <location>
        <begin position="153"/>
        <end position="163"/>
    </location>
</feature>
<reference evidence="2 3" key="2">
    <citation type="journal article" date="2013" name="PLoS ONE">
        <title>Whole genome mapping and re-organization of the nuclear and mitochondrial genomes of Babesia microti isolates.</title>
        <authorList>
            <person name="Cornillot E."/>
            <person name="Dassouli A."/>
            <person name="Garg A."/>
            <person name="Pachikara N."/>
            <person name="Randazzo S."/>
            <person name="Depoix D."/>
            <person name="Carcy B."/>
            <person name="Delbecq S."/>
            <person name="Frutos R."/>
            <person name="Silva J.C."/>
            <person name="Sutton R."/>
            <person name="Krause P.J."/>
            <person name="Mamoun C.B."/>
        </authorList>
    </citation>
    <scope>NUCLEOTIDE SEQUENCE [LARGE SCALE GENOMIC DNA]</scope>
    <source>
        <strain evidence="2 3">RI</strain>
    </source>
</reference>
<feature type="compositionally biased region" description="Polar residues" evidence="1">
    <location>
        <begin position="125"/>
        <end position="137"/>
    </location>
</feature>
<evidence type="ECO:0008006" key="4">
    <source>
        <dbReference type="Google" id="ProtNLM"/>
    </source>
</evidence>
<dbReference type="InterPro" id="IPR023799">
    <property type="entry name" value="RbfA_dom_sf"/>
</dbReference>
<accession>A0A1N6LWD6</accession>
<dbReference type="VEuPathDB" id="PiroplasmaDB:BMR1_01G00512"/>
<feature type="region of interest" description="Disordered" evidence="1">
    <location>
        <begin position="124"/>
        <end position="163"/>
    </location>
</feature>